<dbReference type="Pfam" id="PF06011">
    <property type="entry name" value="TRP"/>
    <property type="match status" value="1"/>
</dbReference>
<gene>
    <name evidence="4" type="ORF">BBJ29_002444</name>
    <name evidence="5" type="ORF">BBP00_00005315</name>
</gene>
<evidence type="ECO:0000259" key="3">
    <source>
        <dbReference type="Pfam" id="PF06011"/>
    </source>
</evidence>
<feature type="region of interest" description="Disordered" evidence="1">
    <location>
        <begin position="404"/>
        <end position="430"/>
    </location>
</feature>
<sequence>MRLYYKSYQNKCIKLFFCQRVIGSFYCDEIGDSFYMRLDHSNLCYDGTWLFYLPINITLIVLWVFGKCQIIDMMSSVLVLTLIRLTPGVCGVDVDSSGVPLLFWVILFRKRSRGVSDMLLLIQDPSQDQLKESLLLKMRLDIIDRGQVLDEEKLQIFEEDLLVQYLRDRNLNEPSTVAQVGFIYHSYNTSFWWFEVWDLGRKLLLNCVVSLLAKAGANRICCGLVVLLVYLSVMLFYKPYRERSDSALAGVTHIQLFITLFCGLILKMGSLYLEESVVWLVTYTAIVTSLGTLIYAAFSILNEKVTGVKMAKRRCREGHRRAIAAQVRKLWRKAFGYALAEVYLRNSDAGLMSLLVMIELARRGKWQREMELLNAQVELTSAVNPMETAEEPDSIVSASQIAVIEDDPATPDKIDATEESVRDQESGQTG</sequence>
<evidence type="ECO:0000313" key="5">
    <source>
        <dbReference type="EMBL" id="RLN61561.1"/>
    </source>
</evidence>
<feature type="transmembrane region" description="Helical" evidence="2">
    <location>
        <begin position="43"/>
        <end position="65"/>
    </location>
</feature>
<evidence type="ECO:0000256" key="1">
    <source>
        <dbReference type="SAM" id="MobiDB-lite"/>
    </source>
</evidence>
<feature type="transmembrane region" description="Helical" evidence="2">
    <location>
        <begin position="220"/>
        <end position="240"/>
    </location>
</feature>
<accession>A0A3F2RPY2</accession>
<protein>
    <recommendedName>
        <fullName evidence="3">TRP C-terminal domain-containing protein</fullName>
    </recommendedName>
</protein>
<keyword evidence="2" id="KW-0812">Transmembrane</keyword>
<comment type="caution">
    <text evidence="5">The sequence shown here is derived from an EMBL/GenBank/DDBJ whole genome shotgun (WGS) entry which is preliminary data.</text>
</comment>
<dbReference type="AlphaFoldDB" id="A0A3F2RPY2"/>
<name>A0A3F2RPY2_9STRA</name>
<dbReference type="Proteomes" id="UP000277300">
    <property type="component" value="Unassembled WGS sequence"/>
</dbReference>
<keyword evidence="2" id="KW-1133">Transmembrane helix</keyword>
<evidence type="ECO:0000256" key="2">
    <source>
        <dbReference type="SAM" id="Phobius"/>
    </source>
</evidence>
<evidence type="ECO:0000313" key="6">
    <source>
        <dbReference type="Proteomes" id="UP000277300"/>
    </source>
</evidence>
<reference evidence="6 7" key="1">
    <citation type="submission" date="2018-07" db="EMBL/GenBank/DDBJ databases">
        <title>Genome sequencing of oomycete isolates from Chile give support for New Zealand origin for Phytophthora kernoviae and make available the first Nothophytophthora sp. genome.</title>
        <authorList>
            <person name="Studholme D.J."/>
            <person name="Sanfuentes E."/>
            <person name="Panda P."/>
            <person name="Hill R."/>
            <person name="Sambles C."/>
            <person name="Grant M."/>
            <person name="Williams N.M."/>
            <person name="Mcdougal R.L."/>
        </authorList>
    </citation>
    <scope>NUCLEOTIDE SEQUENCE [LARGE SCALE GENOMIC DNA]</scope>
    <source>
        <strain evidence="5">Chile6</strain>
        <strain evidence="4">Chile7</strain>
    </source>
</reference>
<dbReference type="InterPro" id="IPR010308">
    <property type="entry name" value="TRP_C"/>
</dbReference>
<proteinExistence type="predicted"/>
<dbReference type="Proteomes" id="UP000284657">
    <property type="component" value="Unassembled WGS sequence"/>
</dbReference>
<evidence type="ECO:0000313" key="4">
    <source>
        <dbReference type="EMBL" id="RLN47145.1"/>
    </source>
</evidence>
<dbReference type="EMBL" id="MBAD02002482">
    <property type="protein sequence ID" value="RLN47145.1"/>
    <property type="molecule type" value="Genomic_DNA"/>
</dbReference>
<feature type="transmembrane region" description="Helical" evidence="2">
    <location>
        <begin position="278"/>
        <end position="301"/>
    </location>
</feature>
<dbReference type="OrthoDB" id="205145at2759"/>
<keyword evidence="2" id="KW-0472">Membrane</keyword>
<evidence type="ECO:0000313" key="7">
    <source>
        <dbReference type="Proteomes" id="UP000284657"/>
    </source>
</evidence>
<dbReference type="PANTHER" id="PTHR11319">
    <property type="entry name" value="G PROTEIN-COUPLED RECEPTOR-RELATED"/>
    <property type="match status" value="1"/>
</dbReference>
<feature type="transmembrane region" description="Helical" evidence="2">
    <location>
        <begin position="246"/>
        <end position="266"/>
    </location>
</feature>
<dbReference type="PANTHER" id="PTHR11319:SF35">
    <property type="entry name" value="OUTER MEMBRANE PROTEIN PMPC-RELATED"/>
    <property type="match status" value="1"/>
</dbReference>
<organism evidence="5 6">
    <name type="scientific">Phytophthora kernoviae</name>
    <dbReference type="NCBI Taxonomy" id="325452"/>
    <lineage>
        <taxon>Eukaryota</taxon>
        <taxon>Sar</taxon>
        <taxon>Stramenopiles</taxon>
        <taxon>Oomycota</taxon>
        <taxon>Peronosporomycetes</taxon>
        <taxon>Peronosporales</taxon>
        <taxon>Peronosporaceae</taxon>
        <taxon>Phytophthora</taxon>
    </lineage>
</organism>
<dbReference type="EMBL" id="MBDO02000151">
    <property type="protein sequence ID" value="RLN61561.1"/>
    <property type="molecule type" value="Genomic_DNA"/>
</dbReference>
<feature type="transmembrane region" description="Helical" evidence="2">
    <location>
        <begin position="85"/>
        <end position="108"/>
    </location>
</feature>
<feature type="compositionally biased region" description="Basic and acidic residues" evidence="1">
    <location>
        <begin position="410"/>
        <end position="430"/>
    </location>
</feature>
<feature type="domain" description="TRP C-terminal" evidence="3">
    <location>
        <begin position="174"/>
        <end position="267"/>
    </location>
</feature>